<organism evidence="1 2">
    <name type="scientific">Mucilaginibacter mali</name>
    <dbReference type="NCBI Taxonomy" id="2740462"/>
    <lineage>
        <taxon>Bacteria</taxon>
        <taxon>Pseudomonadati</taxon>
        <taxon>Bacteroidota</taxon>
        <taxon>Sphingobacteriia</taxon>
        <taxon>Sphingobacteriales</taxon>
        <taxon>Sphingobacteriaceae</taxon>
        <taxon>Mucilaginibacter</taxon>
    </lineage>
</organism>
<dbReference type="Pfam" id="PF14614">
    <property type="entry name" value="DUF4450"/>
    <property type="match status" value="1"/>
</dbReference>
<accession>A0A7D4TWR9</accession>
<dbReference type="GO" id="GO:0005975">
    <property type="term" value="P:carbohydrate metabolic process"/>
    <property type="evidence" value="ECO:0007669"/>
    <property type="project" value="InterPro"/>
</dbReference>
<dbReference type="AlphaFoldDB" id="A0A7D4TWR9"/>
<dbReference type="InterPro" id="IPR008928">
    <property type="entry name" value="6-hairpin_glycosidase_sf"/>
</dbReference>
<proteinExistence type="predicted"/>
<dbReference type="EMBL" id="CP054139">
    <property type="protein sequence ID" value="QKJ29777.1"/>
    <property type="molecule type" value="Genomic_DNA"/>
</dbReference>
<name>A0A7D4TWR9_9SPHI</name>
<dbReference type="SUPFAM" id="SSF48208">
    <property type="entry name" value="Six-hairpin glycosidases"/>
    <property type="match status" value="1"/>
</dbReference>
<dbReference type="KEGG" id="mmab:HQ865_08410"/>
<dbReference type="Proteomes" id="UP000505355">
    <property type="component" value="Chromosome"/>
</dbReference>
<dbReference type="InterPro" id="IPR012341">
    <property type="entry name" value="6hp_glycosidase-like_sf"/>
</dbReference>
<dbReference type="RefSeq" id="WP_173414469.1">
    <property type="nucleotide sequence ID" value="NZ_CP054139.1"/>
</dbReference>
<evidence type="ECO:0000313" key="2">
    <source>
        <dbReference type="Proteomes" id="UP000505355"/>
    </source>
</evidence>
<gene>
    <name evidence="1" type="ORF">HQ865_08410</name>
</gene>
<sequence length="1243" mass="138306">MLKYKKQSILYQSGKQLMFAFLFTSVFLPTGTHAQTQPSLKLWHGIERELRYHPDGQDFVINNGKRRFNRALYGTNTAFRVEAGDLPEFALYLPGMGGNLKFGLVSGTESKWLINTASIEARYRPGTMIYTIKDPMLGNGTLNIQVLAGSADENIIVKANFSNTNKNVNLLWAFGGATGKKFSRDGDIGADPESSFYLKPEYCNGNVYTIDQQKFTLNFSGKAMSEAGRYEIDQTGKGENKVETVVKSMLFGQFPVSEQVHVADANALSTPLSLLNSKGSTQPVLTGVLDATPGKDQYWVIQSGKSLGANTPTQLFNSAEAARQKLASRVQVKTPDPFINTYGGALSVAADGIWEDPSYMHGAVAWRMRLPAWRGPYVADPLGWHDRAWSHFSSYALSQMTEPESGPVTPDTALHLARQLEKLGTAMFSSGYISRNPGGKIVPHHYDMNLVYIDELLNHFKWTGNLDEVKKLWPTIKRSLAWEKRNYDADGDGLYDAYCAIWASDAMQYSGGGVTHSSAYNYRANRDAAFLAKLVGDDPKPYEQEATHILSAMNKQLWLSKQGNYAEYKDLLGEQLLHPSAGLWTIYHAIDSDVPDAFQTYQSLRYVDTHIPHIPVIAKGLSGDNYLLSTTNWEPYDWSLNNVVMAENLHTALAYWQGNRPEDAYKLWKSAILESMYLGASPGNFQQISFYDAVRGELYRDFGDPIGMGARSLVEGLFGIRPDLLNNTVTIKPGLPAEWNYASLSVPDVKFDFKRDGQSDTYLVESNFAKGTNFKFIIPRLTEKVNSVTLNGKPVQWAAEAAVGQPLMVINAGRQSKYALKITWNKATTFTTNTSAEDKNCYQFITVDTVFKMPVLAVTDPQHVLRDHRIQGKRLYYTADEHPGHHTFFAKIGSAGLNWWVSININISPSLYITAPLQQPENELRFKAFNYLSKSVNVKINHRPYTGRGMEVSTEHDLSSDVVIPVQDILPGTNAINVVPNGLKGGGIFDTTIINWHVSLPKNLRSETINLQPYFNDKVTNIFKNQYLSPRPKSPTLQLPTQGIGNWAYPLVTANIDDSGIKKESVDGMFTTPQGIKFAIDRGNDKNILFTSHWDNYPKQATVPLTGKALHAYFLMAGSTNPMQSRMVNATVTVTYTDGSKTVLELKNPENWWPIEQDCDNDGFAFDIDAPRPLRVHLKTGEVTDNNRKFTGIKGFSNKGVDGGAATVLDLPLDPSKQLKDLLLATHTNDVVIGLMAVTLIRP</sequence>
<protein>
    <submittedName>
        <fullName evidence="1">DUF4450 domain-containing protein</fullName>
    </submittedName>
</protein>
<dbReference type="CDD" id="cd11747">
    <property type="entry name" value="GH94N_like_1"/>
    <property type="match status" value="1"/>
</dbReference>
<dbReference type="InterPro" id="IPR028028">
    <property type="entry name" value="DUF4450"/>
</dbReference>
<reference evidence="1 2" key="1">
    <citation type="submission" date="2020-05" db="EMBL/GenBank/DDBJ databases">
        <title>Mucilaginibacter mali sp. nov.</title>
        <authorList>
            <person name="Kim H.S."/>
            <person name="Lee K.C."/>
            <person name="Suh M.K."/>
            <person name="Kim J.-S."/>
            <person name="Han K.-I."/>
            <person name="Eom M.K."/>
            <person name="Shin Y.K."/>
            <person name="Lee J.-S."/>
        </authorList>
    </citation>
    <scope>NUCLEOTIDE SEQUENCE [LARGE SCALE GENOMIC DNA]</scope>
    <source>
        <strain evidence="1 2">G2-14</strain>
    </source>
</reference>
<evidence type="ECO:0000313" key="1">
    <source>
        <dbReference type="EMBL" id="QKJ29777.1"/>
    </source>
</evidence>
<dbReference type="Gene3D" id="1.50.10.10">
    <property type="match status" value="1"/>
</dbReference>
<keyword evidence="2" id="KW-1185">Reference proteome</keyword>